<reference evidence="3" key="1">
    <citation type="submission" date="2021-03" db="EMBL/GenBank/DDBJ databases">
        <title>A new species, PO-11, isolated from a karst cave deposit.</title>
        <authorList>
            <person name="Zhaoxiaoyong W."/>
        </authorList>
    </citation>
    <scope>NUCLEOTIDE SEQUENCE</scope>
    <source>
        <strain evidence="3">PO-11</strain>
    </source>
</reference>
<evidence type="ECO:0000259" key="2">
    <source>
        <dbReference type="Pfam" id="PF03795"/>
    </source>
</evidence>
<evidence type="ECO:0000256" key="1">
    <source>
        <dbReference type="ARBA" id="ARBA00007689"/>
    </source>
</evidence>
<dbReference type="AlphaFoldDB" id="A0A939HHG0"/>
<dbReference type="PANTHER" id="PTHR37828">
    <property type="entry name" value="GSR2449 PROTEIN"/>
    <property type="match status" value="1"/>
</dbReference>
<dbReference type="InterPro" id="IPR005545">
    <property type="entry name" value="YCII"/>
</dbReference>
<name>A0A939HHG0_9MICC</name>
<gene>
    <name evidence="3" type="ORF">J1902_05200</name>
</gene>
<feature type="domain" description="YCII-related" evidence="2">
    <location>
        <begin position="8"/>
        <end position="86"/>
    </location>
</feature>
<accession>A0A939HHG0</accession>
<dbReference type="RefSeq" id="WP_207615188.1">
    <property type="nucleotide sequence ID" value="NZ_JAFNLL010000009.1"/>
</dbReference>
<dbReference type="Gene3D" id="3.30.70.1060">
    <property type="entry name" value="Dimeric alpha+beta barrel"/>
    <property type="match status" value="1"/>
</dbReference>
<dbReference type="InterPro" id="IPR011008">
    <property type="entry name" value="Dimeric_a/b-barrel"/>
</dbReference>
<keyword evidence="4" id="KW-1185">Reference proteome</keyword>
<dbReference type="SUPFAM" id="SSF54909">
    <property type="entry name" value="Dimeric alpha+beta barrel"/>
    <property type="match status" value="1"/>
</dbReference>
<dbReference type="Pfam" id="PF03795">
    <property type="entry name" value="YCII"/>
    <property type="match status" value="1"/>
</dbReference>
<organism evidence="3 4">
    <name type="scientific">Arthrobacter cavernae</name>
    <dbReference type="NCBI Taxonomy" id="2817681"/>
    <lineage>
        <taxon>Bacteria</taxon>
        <taxon>Bacillati</taxon>
        <taxon>Actinomycetota</taxon>
        <taxon>Actinomycetes</taxon>
        <taxon>Micrococcales</taxon>
        <taxon>Micrococcaceae</taxon>
        <taxon>Arthrobacter</taxon>
    </lineage>
</organism>
<dbReference type="EMBL" id="JAFNLL010000009">
    <property type="protein sequence ID" value="MBO1267383.1"/>
    <property type="molecule type" value="Genomic_DNA"/>
</dbReference>
<dbReference type="Proteomes" id="UP000664164">
    <property type="component" value="Unassembled WGS sequence"/>
</dbReference>
<comment type="similarity">
    <text evidence="1">Belongs to the YciI family.</text>
</comment>
<sequence>MSIFAVEYVYAEGSAAGRDEFRPSHRAWLGQYAEAGRLLASGPYVDGSGALLLFTAESEEALLEELKQDPFNTHGFVAGKRVSEWSPVIGLLNQYT</sequence>
<dbReference type="PANTHER" id="PTHR37828:SF1">
    <property type="entry name" value="YCII-RELATED DOMAIN-CONTAINING PROTEIN"/>
    <property type="match status" value="1"/>
</dbReference>
<comment type="caution">
    <text evidence="3">The sequence shown here is derived from an EMBL/GenBank/DDBJ whole genome shotgun (WGS) entry which is preliminary data.</text>
</comment>
<evidence type="ECO:0000313" key="3">
    <source>
        <dbReference type="EMBL" id="MBO1267383.1"/>
    </source>
</evidence>
<evidence type="ECO:0000313" key="4">
    <source>
        <dbReference type="Proteomes" id="UP000664164"/>
    </source>
</evidence>
<proteinExistence type="inferred from homology"/>
<protein>
    <recommendedName>
        <fullName evidence="2">YCII-related domain-containing protein</fullName>
    </recommendedName>
</protein>